<proteinExistence type="predicted"/>
<evidence type="ECO:0000313" key="2">
    <source>
        <dbReference type="Proteomes" id="UP000045706"/>
    </source>
</evidence>
<reference evidence="2" key="1">
    <citation type="submission" date="2015-05" db="EMBL/GenBank/DDBJ databases">
        <authorList>
            <person name="Fogelqvist Johan"/>
        </authorList>
    </citation>
    <scope>NUCLEOTIDE SEQUENCE [LARGE SCALE GENOMIC DNA]</scope>
</reference>
<organism evidence="1 2">
    <name type="scientific">Verticillium longisporum</name>
    <name type="common">Verticillium dahliae var. longisporum</name>
    <dbReference type="NCBI Taxonomy" id="100787"/>
    <lineage>
        <taxon>Eukaryota</taxon>
        <taxon>Fungi</taxon>
        <taxon>Dikarya</taxon>
        <taxon>Ascomycota</taxon>
        <taxon>Pezizomycotina</taxon>
        <taxon>Sordariomycetes</taxon>
        <taxon>Hypocreomycetidae</taxon>
        <taxon>Glomerellales</taxon>
        <taxon>Plectosphaerellaceae</taxon>
        <taxon>Verticillium</taxon>
    </lineage>
</organism>
<dbReference type="Proteomes" id="UP000045706">
    <property type="component" value="Unassembled WGS sequence"/>
</dbReference>
<dbReference type="EMBL" id="CVQI01037336">
    <property type="protein sequence ID" value="CRK48274.1"/>
    <property type="molecule type" value="Genomic_DNA"/>
</dbReference>
<evidence type="ECO:0000313" key="1">
    <source>
        <dbReference type="EMBL" id="CRK48274.1"/>
    </source>
</evidence>
<protein>
    <submittedName>
        <fullName evidence="1">Uncharacterized protein</fullName>
    </submittedName>
</protein>
<sequence length="14" mass="1457">AASPSSVQPGRTWL</sequence>
<name>A0A0G4NPE6_VERLO</name>
<gene>
    <name evidence="1" type="ORF">BN1723_020504</name>
</gene>
<feature type="non-terminal residue" evidence="1">
    <location>
        <position position="1"/>
    </location>
</feature>
<accession>A0A0G4NPE6</accession>